<proteinExistence type="predicted"/>
<gene>
    <name evidence="1" type="ORF">MNBD_GAMMA22-1168</name>
</gene>
<name>A0A3B1A929_9ZZZZ</name>
<organism evidence="1">
    <name type="scientific">hydrothermal vent metagenome</name>
    <dbReference type="NCBI Taxonomy" id="652676"/>
    <lineage>
        <taxon>unclassified sequences</taxon>
        <taxon>metagenomes</taxon>
        <taxon>ecological metagenomes</taxon>
    </lineage>
</organism>
<sequence length="130" mass="14925">MITKFNKYFIQVVLYVFIAFTVVSCGQQPQHHLSEVKKFNSGNTNVAKSSVSKNLIVVYKKTTSSQAILELEKLLPKFRKKSLSSKIFFVYDFLTLDNSIIAKKMLLASDIVKNVSNDRTFKIDRNFGYK</sequence>
<dbReference type="AlphaFoldDB" id="A0A3B1A929"/>
<dbReference type="PROSITE" id="PS51257">
    <property type="entry name" value="PROKAR_LIPOPROTEIN"/>
    <property type="match status" value="1"/>
</dbReference>
<reference evidence="1" key="1">
    <citation type="submission" date="2018-06" db="EMBL/GenBank/DDBJ databases">
        <authorList>
            <person name="Zhirakovskaya E."/>
        </authorList>
    </citation>
    <scope>NUCLEOTIDE SEQUENCE</scope>
</reference>
<dbReference type="EMBL" id="UOFS01000036">
    <property type="protein sequence ID" value="VAW98090.1"/>
    <property type="molecule type" value="Genomic_DNA"/>
</dbReference>
<evidence type="ECO:0000313" key="1">
    <source>
        <dbReference type="EMBL" id="VAW98090.1"/>
    </source>
</evidence>
<accession>A0A3B1A929</accession>
<protein>
    <submittedName>
        <fullName evidence="1">Uncharacterized protein</fullName>
    </submittedName>
</protein>